<reference evidence="1" key="1">
    <citation type="journal article" date="2007" name="PLoS Biol.">
        <title>Rate of evolution in brain-expressed genes in humans and other primates.</title>
        <authorList>
            <person name="Wang H.-Y."/>
            <person name="Chien H.-C."/>
            <person name="Osada N."/>
            <person name="Hashimoto K."/>
            <person name="Sugano S."/>
            <person name="Gojobori T."/>
            <person name="Chou C.-K."/>
            <person name="Tsai S.-F."/>
            <person name="Wu C.-I."/>
            <person name="Shen C.-K.J."/>
        </authorList>
    </citation>
    <scope>NUCLEOTIDE SEQUENCE</scope>
</reference>
<proteinExistence type="evidence at transcript level"/>
<accession>I7GMT3</accession>
<protein>
    <submittedName>
        <fullName evidence="1">Macaca fascicularis brain cDNA clone: QflA-18244, similar to human KIAA1600 protein (KIAA1600), mRNA, RefSeq: XM_049351.4</fullName>
    </submittedName>
</protein>
<evidence type="ECO:0000313" key="1">
    <source>
        <dbReference type="EMBL" id="BAE89525.1"/>
    </source>
</evidence>
<organism evidence="1">
    <name type="scientific">Macaca fascicularis</name>
    <name type="common">Crab-eating macaque</name>
    <name type="synonym">Cynomolgus monkey</name>
    <dbReference type="NCBI Taxonomy" id="9541"/>
    <lineage>
        <taxon>Eukaryota</taxon>
        <taxon>Metazoa</taxon>
        <taxon>Chordata</taxon>
        <taxon>Craniata</taxon>
        <taxon>Vertebrata</taxon>
        <taxon>Euteleostomi</taxon>
        <taxon>Mammalia</taxon>
        <taxon>Eutheria</taxon>
        <taxon>Euarchontoglires</taxon>
        <taxon>Primates</taxon>
        <taxon>Haplorrhini</taxon>
        <taxon>Catarrhini</taxon>
        <taxon>Cercopithecidae</taxon>
        <taxon>Cercopithecinae</taxon>
        <taxon>Macaca</taxon>
    </lineage>
</organism>
<name>I7GMT3_MACFA</name>
<sequence length="36" mass="4169">MGIHVGTCSSAKLRWAQHACTRWTKSCLLVRFLFFL</sequence>
<dbReference type="AlphaFoldDB" id="I7GMT3"/>
<dbReference type="EMBL" id="AB172463">
    <property type="protein sequence ID" value="BAE89525.1"/>
    <property type="molecule type" value="mRNA"/>
</dbReference>